<feature type="transmembrane region" description="Helical" evidence="6">
    <location>
        <begin position="101"/>
        <end position="121"/>
    </location>
</feature>
<dbReference type="GO" id="GO:0016020">
    <property type="term" value="C:membrane"/>
    <property type="evidence" value="ECO:0007669"/>
    <property type="project" value="UniProtKB-SubCell"/>
</dbReference>
<feature type="transmembrane region" description="Helical" evidence="6">
    <location>
        <begin position="128"/>
        <end position="146"/>
    </location>
</feature>
<evidence type="ECO:0000256" key="1">
    <source>
        <dbReference type="ARBA" id="ARBA00004141"/>
    </source>
</evidence>
<feature type="transmembrane region" description="Helical" evidence="6">
    <location>
        <begin position="238"/>
        <end position="259"/>
    </location>
</feature>
<feature type="domain" description="EamA" evidence="7">
    <location>
        <begin position="14"/>
        <end position="142"/>
    </location>
</feature>
<evidence type="ECO:0000256" key="4">
    <source>
        <dbReference type="ARBA" id="ARBA00022989"/>
    </source>
</evidence>
<comment type="caution">
    <text evidence="8">The sequence shown here is derived from an EMBL/GenBank/DDBJ whole genome shotgun (WGS) entry which is preliminary data.</text>
</comment>
<dbReference type="EMBL" id="BKBA01000002">
    <property type="protein sequence ID" value="GEQ12212.1"/>
    <property type="molecule type" value="Genomic_DNA"/>
</dbReference>
<dbReference type="SUPFAM" id="SSF103481">
    <property type="entry name" value="Multidrug resistance efflux transporter EmrE"/>
    <property type="match status" value="2"/>
</dbReference>
<evidence type="ECO:0000256" key="6">
    <source>
        <dbReference type="SAM" id="Phobius"/>
    </source>
</evidence>
<protein>
    <submittedName>
        <fullName evidence="8">Hypothetical conserved integral membrane protein</fullName>
    </submittedName>
</protein>
<keyword evidence="5 6" id="KW-0472">Membrane</keyword>
<feature type="transmembrane region" description="Helical" evidence="6">
    <location>
        <begin position="37"/>
        <end position="56"/>
    </location>
</feature>
<reference evidence="8 9" key="1">
    <citation type="submission" date="2019-07" db="EMBL/GenBank/DDBJ databases">
        <title>Whole genome shotgun sequence of Knoellia locipacati NBRC 109775.</title>
        <authorList>
            <person name="Hosoyama A."/>
            <person name="Uohara A."/>
            <person name="Ohji S."/>
            <person name="Ichikawa N."/>
        </authorList>
    </citation>
    <scope>NUCLEOTIDE SEQUENCE [LARGE SCALE GENOMIC DNA]</scope>
    <source>
        <strain evidence="8 9">NBRC 109775</strain>
    </source>
</reference>
<dbReference type="Proteomes" id="UP000321793">
    <property type="component" value="Unassembled WGS sequence"/>
</dbReference>
<comment type="subcellular location">
    <subcellularLocation>
        <location evidence="1">Membrane</location>
        <topology evidence="1">Multi-pass membrane protein</topology>
    </subcellularLocation>
</comment>
<keyword evidence="4 6" id="KW-1133">Transmembrane helix</keyword>
<comment type="similarity">
    <text evidence="2">Belongs to the EamA transporter family.</text>
</comment>
<sequence>MSPVPRVPWQAKYLALVLIWGSSFLLMKVGLESLSAVQIAALRLVTGAATILTLLWMRGGSLPRERWVWGHLVVTGLLLGTIPFTLFALSETRVSSALAGIGNATTPIATVLATMAFLPGARATRSKVVAVVVGFVGVVTIMQPWTSARPDLVGFGMALAGGVCYGIGWTYNRRFLARADLGGLSQPAATLLMGCLLMLPVALVWGAFQPGGVSSVWAYDRARLGTSAIEAGSDGGGWAWLPLLCILALGIVGTGAAYILQFDVVRGAGPVVGSTITYLIPIVSVLLGVLVLGENLGVWEVVGFVIVLTAAAVINAPARRVATPAPEVEAAAPRA</sequence>
<feature type="transmembrane region" description="Helical" evidence="6">
    <location>
        <begin position="68"/>
        <end position="89"/>
    </location>
</feature>
<dbReference type="RefSeq" id="WP_147061737.1">
    <property type="nucleotide sequence ID" value="NZ_BAABDN010000001.1"/>
</dbReference>
<dbReference type="Pfam" id="PF00892">
    <property type="entry name" value="EamA"/>
    <property type="match status" value="2"/>
</dbReference>
<name>A0A512SW77_9MICO</name>
<dbReference type="InterPro" id="IPR000620">
    <property type="entry name" value="EamA_dom"/>
</dbReference>
<evidence type="ECO:0000256" key="5">
    <source>
        <dbReference type="ARBA" id="ARBA00023136"/>
    </source>
</evidence>
<dbReference type="InterPro" id="IPR050638">
    <property type="entry name" value="AA-Vitamin_Transporters"/>
</dbReference>
<evidence type="ECO:0000256" key="2">
    <source>
        <dbReference type="ARBA" id="ARBA00007362"/>
    </source>
</evidence>
<feature type="transmembrane region" description="Helical" evidence="6">
    <location>
        <begin position="298"/>
        <end position="316"/>
    </location>
</feature>
<organism evidence="8 9">
    <name type="scientific">Knoellia locipacati</name>
    <dbReference type="NCBI Taxonomy" id="882824"/>
    <lineage>
        <taxon>Bacteria</taxon>
        <taxon>Bacillati</taxon>
        <taxon>Actinomycetota</taxon>
        <taxon>Actinomycetes</taxon>
        <taxon>Micrococcales</taxon>
        <taxon>Intrasporangiaceae</taxon>
        <taxon>Knoellia</taxon>
    </lineage>
</organism>
<accession>A0A512SW77</accession>
<feature type="transmembrane region" description="Helical" evidence="6">
    <location>
        <begin position="271"/>
        <end position="292"/>
    </location>
</feature>
<feature type="transmembrane region" description="Helical" evidence="6">
    <location>
        <begin position="12"/>
        <end position="31"/>
    </location>
</feature>
<keyword evidence="3 6" id="KW-0812">Transmembrane</keyword>
<dbReference type="PANTHER" id="PTHR32322">
    <property type="entry name" value="INNER MEMBRANE TRANSPORTER"/>
    <property type="match status" value="1"/>
</dbReference>
<evidence type="ECO:0000259" key="7">
    <source>
        <dbReference type="Pfam" id="PF00892"/>
    </source>
</evidence>
<evidence type="ECO:0000313" key="9">
    <source>
        <dbReference type="Proteomes" id="UP000321793"/>
    </source>
</evidence>
<dbReference type="InterPro" id="IPR037185">
    <property type="entry name" value="EmrE-like"/>
</dbReference>
<feature type="transmembrane region" description="Helical" evidence="6">
    <location>
        <begin position="152"/>
        <end position="171"/>
    </location>
</feature>
<evidence type="ECO:0000256" key="3">
    <source>
        <dbReference type="ARBA" id="ARBA00022692"/>
    </source>
</evidence>
<evidence type="ECO:0000313" key="8">
    <source>
        <dbReference type="EMBL" id="GEQ12212.1"/>
    </source>
</evidence>
<feature type="domain" description="EamA" evidence="7">
    <location>
        <begin position="154"/>
        <end position="315"/>
    </location>
</feature>
<feature type="transmembrane region" description="Helical" evidence="6">
    <location>
        <begin position="191"/>
        <end position="208"/>
    </location>
</feature>
<gene>
    <name evidence="8" type="ORF">KLO01_02590</name>
</gene>
<keyword evidence="9" id="KW-1185">Reference proteome</keyword>
<dbReference type="OrthoDB" id="5242975at2"/>
<dbReference type="AlphaFoldDB" id="A0A512SW77"/>
<dbReference type="PANTHER" id="PTHR32322:SF9">
    <property type="entry name" value="AMINO-ACID METABOLITE EFFLUX PUMP-RELATED"/>
    <property type="match status" value="1"/>
</dbReference>
<proteinExistence type="inferred from homology"/>